<sequence length="205" mass="24140">MNFDKIKSAWDNANTNDVNIPDTLEKLRRAQHPLDKLKRNMRNEWYMQLVSIIALCFAPQFLNIHPDLHALYYAMYGMLIIVSIYYLNLFRKFYQELIHYTAETKDSLNDIYYNFRLNIARYHAFSFLLLPYVLMVVGLIICSRWIEQGTDMVTIAAYLKPTGIIVTLVVSALFITAVPIWTKIFYGKYLTQIKSVLDELKEKFD</sequence>
<dbReference type="RefSeq" id="WP_105715856.1">
    <property type="nucleotide sequence ID" value="NZ_PVBQ01000003.1"/>
</dbReference>
<feature type="transmembrane region" description="Helical" evidence="1">
    <location>
        <begin position="124"/>
        <end position="146"/>
    </location>
</feature>
<feature type="transmembrane region" description="Helical" evidence="1">
    <location>
        <begin position="45"/>
        <end position="64"/>
    </location>
</feature>
<keyword evidence="1" id="KW-1133">Transmembrane helix</keyword>
<proteinExistence type="predicted"/>
<evidence type="ECO:0000313" key="2">
    <source>
        <dbReference type="EMBL" id="PRD48535.1"/>
    </source>
</evidence>
<comment type="caution">
    <text evidence="2">The sequence shown here is derived from an EMBL/GenBank/DDBJ whole genome shotgun (WGS) entry which is preliminary data.</text>
</comment>
<dbReference type="OrthoDB" id="1249607at2"/>
<name>A0A2S9J6X5_9SPHI</name>
<organism evidence="2 3">
    <name type="scientific">Sphingobacterium haloxyli</name>
    <dbReference type="NCBI Taxonomy" id="2100533"/>
    <lineage>
        <taxon>Bacteria</taxon>
        <taxon>Pseudomonadati</taxon>
        <taxon>Bacteroidota</taxon>
        <taxon>Sphingobacteriia</taxon>
        <taxon>Sphingobacteriales</taxon>
        <taxon>Sphingobacteriaceae</taxon>
        <taxon>Sphingobacterium</taxon>
    </lineage>
</organism>
<keyword evidence="1" id="KW-0812">Transmembrane</keyword>
<keyword evidence="1" id="KW-0472">Membrane</keyword>
<dbReference type="Proteomes" id="UP000239711">
    <property type="component" value="Unassembled WGS sequence"/>
</dbReference>
<keyword evidence="3" id="KW-1185">Reference proteome</keyword>
<gene>
    <name evidence="2" type="ORF">C5745_04860</name>
</gene>
<feature type="transmembrane region" description="Helical" evidence="1">
    <location>
        <begin position="70"/>
        <end position="90"/>
    </location>
</feature>
<protein>
    <submittedName>
        <fullName evidence="2">Uncharacterized protein</fullName>
    </submittedName>
</protein>
<reference evidence="2 3" key="1">
    <citation type="submission" date="2018-02" db="EMBL/GenBank/DDBJ databases">
        <title>The draft genome of Sphingobacterium sp. 5JN-11.</title>
        <authorList>
            <person name="Liu L."/>
            <person name="Li L."/>
            <person name="Liang L."/>
            <person name="Zhang X."/>
            <person name="Wang T."/>
        </authorList>
    </citation>
    <scope>NUCLEOTIDE SEQUENCE [LARGE SCALE GENOMIC DNA]</scope>
    <source>
        <strain evidence="2 3">5JN-11</strain>
    </source>
</reference>
<dbReference type="EMBL" id="PVBQ01000003">
    <property type="protein sequence ID" value="PRD48535.1"/>
    <property type="molecule type" value="Genomic_DNA"/>
</dbReference>
<evidence type="ECO:0000256" key="1">
    <source>
        <dbReference type="SAM" id="Phobius"/>
    </source>
</evidence>
<feature type="transmembrane region" description="Helical" evidence="1">
    <location>
        <begin position="158"/>
        <end position="181"/>
    </location>
</feature>
<evidence type="ECO:0000313" key="3">
    <source>
        <dbReference type="Proteomes" id="UP000239711"/>
    </source>
</evidence>
<dbReference type="AlphaFoldDB" id="A0A2S9J6X5"/>
<accession>A0A2S9J6X5</accession>